<dbReference type="NCBIfam" id="TIGR02281">
    <property type="entry name" value="clan_AA_DTGA"/>
    <property type="match status" value="1"/>
</dbReference>
<accession>A0ABT1UDG4</accession>
<evidence type="ECO:0000313" key="2">
    <source>
        <dbReference type="EMBL" id="MCQ8180270.1"/>
    </source>
</evidence>
<dbReference type="Pfam" id="PF13975">
    <property type="entry name" value="gag-asp_proteas"/>
    <property type="match status" value="1"/>
</dbReference>
<dbReference type="Gene3D" id="2.40.70.10">
    <property type="entry name" value="Acid Proteases"/>
    <property type="match status" value="1"/>
</dbReference>
<evidence type="ECO:0000313" key="3">
    <source>
        <dbReference type="Proteomes" id="UP001524569"/>
    </source>
</evidence>
<dbReference type="InterPro" id="IPR001969">
    <property type="entry name" value="Aspartic_peptidase_AS"/>
</dbReference>
<keyword evidence="1" id="KW-0732">Signal</keyword>
<proteinExistence type="predicted"/>
<keyword evidence="3" id="KW-1185">Reference proteome</keyword>
<dbReference type="SUPFAM" id="SSF50630">
    <property type="entry name" value="Acid proteases"/>
    <property type="match status" value="1"/>
</dbReference>
<dbReference type="InterPro" id="IPR021109">
    <property type="entry name" value="Peptidase_aspartic_dom_sf"/>
</dbReference>
<feature type="chain" id="PRO_5047411106" evidence="1">
    <location>
        <begin position="29"/>
        <end position="220"/>
    </location>
</feature>
<dbReference type="InterPro" id="IPR034122">
    <property type="entry name" value="Retropepsin-like_bacterial"/>
</dbReference>
<organism evidence="2 3">
    <name type="scientific">Methylomonas aurea</name>
    <dbReference type="NCBI Taxonomy" id="2952224"/>
    <lineage>
        <taxon>Bacteria</taxon>
        <taxon>Pseudomonadati</taxon>
        <taxon>Pseudomonadota</taxon>
        <taxon>Gammaproteobacteria</taxon>
        <taxon>Methylococcales</taxon>
        <taxon>Methylococcaceae</taxon>
        <taxon>Methylomonas</taxon>
    </lineage>
</organism>
<sequence>MADSMGFIRGIAGAAYLMLLLSVFSVRADDAAAAENRRPEAGKGDLPGGITLRADDSGHFRGKLSINGTELPFLIDTGATLTVIPMKFALQARLPFGRQVDTATAGGRTFDKLTAIDSLRIGNAELRNIEAVLNQHLSEILLGMNTLRFFKMTQSGDTLTLHLNRQLIKQNHLEDQVAVPPEPGADANNKPQSMDYVSPNPITKSVECDASNHCVTRFGN</sequence>
<dbReference type="Proteomes" id="UP001524569">
    <property type="component" value="Unassembled WGS sequence"/>
</dbReference>
<gene>
    <name evidence="2" type="ORF">NP603_04030</name>
</gene>
<dbReference type="RefSeq" id="WP_256609646.1">
    <property type="nucleotide sequence ID" value="NZ_JANIBM010000003.1"/>
</dbReference>
<name>A0ABT1UDG4_9GAMM</name>
<dbReference type="InterPro" id="IPR011969">
    <property type="entry name" value="Clan_AA_Asp_peptidase_C"/>
</dbReference>
<evidence type="ECO:0000256" key="1">
    <source>
        <dbReference type="SAM" id="SignalP"/>
    </source>
</evidence>
<dbReference type="PROSITE" id="PS00141">
    <property type="entry name" value="ASP_PROTEASE"/>
    <property type="match status" value="1"/>
</dbReference>
<dbReference type="CDD" id="cd05483">
    <property type="entry name" value="retropepsin_like_bacteria"/>
    <property type="match status" value="1"/>
</dbReference>
<comment type="caution">
    <text evidence="2">The sequence shown here is derived from an EMBL/GenBank/DDBJ whole genome shotgun (WGS) entry which is preliminary data.</text>
</comment>
<reference evidence="2 3" key="1">
    <citation type="submission" date="2022-07" db="EMBL/GenBank/DDBJ databases">
        <title>Methylomonas rivi sp. nov., Methylomonas rosea sp. nov., Methylomonas aureus sp. nov. and Methylomonas subterranea sp. nov., four novel methanotrophs isolated from a freshwater creek and the deep terrestrial subsurface.</title>
        <authorList>
            <person name="Abin C."/>
            <person name="Sankaranarayanan K."/>
            <person name="Garner C."/>
            <person name="Sindelar R."/>
            <person name="Kotary K."/>
            <person name="Garner R."/>
            <person name="Barclay S."/>
            <person name="Lawson P."/>
            <person name="Krumholz L."/>
        </authorList>
    </citation>
    <scope>NUCLEOTIDE SEQUENCE [LARGE SCALE GENOMIC DNA]</scope>
    <source>
        <strain evidence="2 3">SURF-1</strain>
    </source>
</reference>
<feature type="signal peptide" evidence="1">
    <location>
        <begin position="1"/>
        <end position="28"/>
    </location>
</feature>
<protein>
    <submittedName>
        <fullName evidence="2">Retroviral-like aspartic protease family protein</fullName>
    </submittedName>
</protein>
<dbReference type="EMBL" id="JANIBM010000003">
    <property type="protein sequence ID" value="MCQ8180270.1"/>
    <property type="molecule type" value="Genomic_DNA"/>
</dbReference>